<keyword evidence="4 6" id="KW-0472">Membrane</keyword>
<feature type="transmembrane region" description="Helical" evidence="6">
    <location>
        <begin position="128"/>
        <end position="147"/>
    </location>
</feature>
<organism evidence="9 10">
    <name type="scientific">Kribbella sandramycini</name>
    <dbReference type="NCBI Taxonomy" id="60450"/>
    <lineage>
        <taxon>Bacteria</taxon>
        <taxon>Bacillati</taxon>
        <taxon>Actinomycetota</taxon>
        <taxon>Actinomycetes</taxon>
        <taxon>Propionibacteriales</taxon>
        <taxon>Kribbellaceae</taxon>
        <taxon>Kribbella</taxon>
    </lineage>
</organism>
<gene>
    <name evidence="8" type="ORF">HNR71_003939</name>
    <name evidence="9" type="ORF">HPO96_02485</name>
</gene>
<evidence type="ECO:0000313" key="9">
    <source>
        <dbReference type="EMBL" id="NOL39105.1"/>
    </source>
</evidence>
<dbReference type="EMBL" id="JABJRC010000001">
    <property type="protein sequence ID" value="NOL39105.1"/>
    <property type="molecule type" value="Genomic_DNA"/>
</dbReference>
<evidence type="ECO:0000256" key="5">
    <source>
        <dbReference type="SAM" id="MobiDB-lite"/>
    </source>
</evidence>
<dbReference type="Proteomes" id="UP000534306">
    <property type="component" value="Unassembled WGS sequence"/>
</dbReference>
<dbReference type="AlphaFoldDB" id="A0A7Y4KUT0"/>
<evidence type="ECO:0000313" key="11">
    <source>
        <dbReference type="Proteomes" id="UP000553957"/>
    </source>
</evidence>
<feature type="transmembrane region" description="Helical" evidence="6">
    <location>
        <begin position="28"/>
        <end position="47"/>
    </location>
</feature>
<dbReference type="SMART" id="SM00752">
    <property type="entry name" value="HTTM"/>
    <property type="match status" value="1"/>
</dbReference>
<reference evidence="9 10" key="1">
    <citation type="submission" date="2020-05" db="EMBL/GenBank/DDBJ databases">
        <title>Genome sequence of Kribbella sandramycini ATCC 39419.</title>
        <authorList>
            <person name="Maclea K.S."/>
            <person name="Fair J.L."/>
        </authorList>
    </citation>
    <scope>NUCLEOTIDE SEQUENCE [LARGE SCALE GENOMIC DNA]</scope>
    <source>
        <strain evidence="9 10">ATCC 39419</strain>
    </source>
</reference>
<dbReference type="InterPro" id="IPR011020">
    <property type="entry name" value="HTTM-like"/>
</dbReference>
<dbReference type="Proteomes" id="UP000553957">
    <property type="component" value="Unassembled WGS sequence"/>
</dbReference>
<evidence type="ECO:0000256" key="3">
    <source>
        <dbReference type="ARBA" id="ARBA00022989"/>
    </source>
</evidence>
<evidence type="ECO:0000256" key="1">
    <source>
        <dbReference type="ARBA" id="ARBA00004127"/>
    </source>
</evidence>
<evidence type="ECO:0000259" key="7">
    <source>
        <dbReference type="SMART" id="SM00752"/>
    </source>
</evidence>
<feature type="transmembrane region" description="Helical" evidence="6">
    <location>
        <begin position="247"/>
        <end position="277"/>
    </location>
</feature>
<feature type="domain" description="HTTM-like" evidence="7">
    <location>
        <begin position="20"/>
        <end position="282"/>
    </location>
</feature>
<dbReference type="GO" id="GO:0012505">
    <property type="term" value="C:endomembrane system"/>
    <property type="evidence" value="ECO:0007669"/>
    <property type="project" value="UniProtKB-SubCell"/>
</dbReference>
<name>A0A7Y4KUT0_9ACTN</name>
<evidence type="ECO:0000313" key="10">
    <source>
        <dbReference type="Proteomes" id="UP000534306"/>
    </source>
</evidence>
<evidence type="ECO:0000256" key="2">
    <source>
        <dbReference type="ARBA" id="ARBA00022692"/>
    </source>
</evidence>
<evidence type="ECO:0000256" key="4">
    <source>
        <dbReference type="ARBA" id="ARBA00023136"/>
    </source>
</evidence>
<feature type="transmembrane region" description="Helical" evidence="6">
    <location>
        <begin position="223"/>
        <end position="240"/>
    </location>
</feature>
<comment type="caution">
    <text evidence="9">The sequence shown here is derived from an EMBL/GenBank/DDBJ whole genome shotgun (WGS) entry which is preliminary data.</text>
</comment>
<dbReference type="EMBL" id="JACHKF010000001">
    <property type="protein sequence ID" value="MBB6568302.1"/>
    <property type="molecule type" value="Genomic_DNA"/>
</dbReference>
<protein>
    <recommendedName>
        <fullName evidence="7">HTTM-like domain-containing protein</fullName>
    </recommendedName>
</protein>
<evidence type="ECO:0000256" key="6">
    <source>
        <dbReference type="SAM" id="Phobius"/>
    </source>
</evidence>
<proteinExistence type="predicted"/>
<feature type="transmembrane region" description="Helical" evidence="6">
    <location>
        <begin position="68"/>
        <end position="95"/>
    </location>
</feature>
<reference evidence="8 11" key="2">
    <citation type="submission" date="2020-08" db="EMBL/GenBank/DDBJ databases">
        <title>Sequencing the genomes of 1000 actinobacteria strains.</title>
        <authorList>
            <person name="Klenk H.-P."/>
        </authorList>
    </citation>
    <scope>NUCLEOTIDE SEQUENCE [LARGE SCALE GENOMIC DNA]</scope>
    <source>
        <strain evidence="8 11">DSM 15626</strain>
    </source>
</reference>
<accession>A0A7Y4KUT0</accession>
<evidence type="ECO:0000313" key="8">
    <source>
        <dbReference type="EMBL" id="MBB6568302.1"/>
    </source>
</evidence>
<dbReference type="RefSeq" id="WP_171670623.1">
    <property type="nucleotide sequence ID" value="NZ_BAAAGT010000007.1"/>
</dbReference>
<keyword evidence="10" id="KW-1185">Reference proteome</keyword>
<keyword evidence="2 6" id="KW-0812">Transmembrane</keyword>
<comment type="subcellular location">
    <subcellularLocation>
        <location evidence="1">Endomembrane system</location>
        <topology evidence="1">Multi-pass membrane protein</topology>
    </subcellularLocation>
</comment>
<feature type="region of interest" description="Disordered" evidence="5">
    <location>
        <begin position="295"/>
        <end position="314"/>
    </location>
</feature>
<feature type="transmembrane region" description="Helical" evidence="6">
    <location>
        <begin position="159"/>
        <end position="179"/>
    </location>
</feature>
<sequence length="314" mass="35257">MTTVTEQPPSRAARIAGWFTPSIALARIAWLRTILYLFVILDMHAFVRDTRLKGEHPDLYQPLLLARIFHLPVPSVANTTALYVVLIVACLIGATNYFPRVAGWIVAPAFTWWVLIGMSDGKVDHDHLALVVALWVLPTVSGARRGASAYGDQTRSEAAGWAVRCVQISVIATYFLSWVAKVRSPGWKLLSWPNSAILTWAIVRRPHPVGEWLLLHPWLLQVMQWVGFVAEFLSPVILWLKGRWQLLGALFFIGFHVANTAILLIHFLPTVVCWLAFAPLERIVPFVRRKLHRDPGQAEDQAEDRGQAEQQAGA</sequence>
<keyword evidence="3 6" id="KW-1133">Transmembrane helix</keyword>
<feature type="transmembrane region" description="Helical" evidence="6">
    <location>
        <begin position="101"/>
        <end position="116"/>
    </location>
</feature>